<keyword evidence="8 9" id="KW-0449">Lipoprotein</keyword>
<protein>
    <submittedName>
        <fullName evidence="10">NodT family efflux transporter outer membrane factor (OMF) lipoprotein</fullName>
    </submittedName>
</protein>
<dbReference type="EMBL" id="PZZN01000002">
    <property type="protein sequence ID" value="PTM45300.1"/>
    <property type="molecule type" value="Genomic_DNA"/>
</dbReference>
<evidence type="ECO:0000256" key="9">
    <source>
        <dbReference type="RuleBase" id="RU362097"/>
    </source>
</evidence>
<dbReference type="PANTHER" id="PTHR30203">
    <property type="entry name" value="OUTER MEMBRANE CATION EFFLUX PROTEIN"/>
    <property type="match status" value="1"/>
</dbReference>
<evidence type="ECO:0000313" key="11">
    <source>
        <dbReference type="Proteomes" id="UP000240996"/>
    </source>
</evidence>
<dbReference type="PROSITE" id="PS51257">
    <property type="entry name" value="PROKAR_LIPOPROTEIN"/>
    <property type="match status" value="1"/>
</dbReference>
<gene>
    <name evidence="10" type="ORF">C8J24_1515</name>
</gene>
<dbReference type="Proteomes" id="UP000240996">
    <property type="component" value="Unassembled WGS sequence"/>
</dbReference>
<evidence type="ECO:0000256" key="8">
    <source>
        <dbReference type="ARBA" id="ARBA00023288"/>
    </source>
</evidence>
<dbReference type="Gene3D" id="1.20.1600.10">
    <property type="entry name" value="Outer membrane efflux proteins (OEP)"/>
    <property type="match status" value="1"/>
</dbReference>
<keyword evidence="11" id="KW-1185">Reference proteome</keyword>
<dbReference type="SUPFAM" id="SSF56954">
    <property type="entry name" value="Outer membrane efflux proteins (OEP)"/>
    <property type="match status" value="1"/>
</dbReference>
<keyword evidence="3 9" id="KW-1134">Transmembrane beta strand</keyword>
<comment type="caution">
    <text evidence="10">The sequence shown here is derived from an EMBL/GenBank/DDBJ whole genome shotgun (WGS) entry which is preliminary data.</text>
</comment>
<sequence>MRLIRFAGCTAIAAGLAGCAVPDLGPPPVLASADTYASRNSLASNGPASNAAWPATQWWRGYGDAQLNTLITEALAGSPDIAIAAARVRTARGAVQQAGAANQPQLDAEGTVGLNKQSYNNGIPAEFIPKGWNDTGRLALDAGLDLDLFGRNRAALVAATSEAEAARLDGEQAALTLATDIAARYADLARLYAEQDVLQRANAVRSASERLVNERVAIGLDTQAELKQARSAVPASRVDLASNAEQIALAKNAIAALLGAGPDRALTITRPAVPVLTTELPADAAIGLIGRRPDVAAARARAEAAASRIKVARADFYPNLSLSGLIGLQSLGLDNLFKGGSSIGNVGPAISLPIFRGGALQGQYRQARGQYDEAVGSYDRIVINALREVADVVTSRRQVAAQMRDARASLVDAEGAYQVAQLRYRGGLSTFLNVLSAEEAVLTARRSVAAIDSRRFALDVQLVRALGGGFQPLIQTSGTR</sequence>
<keyword evidence="7 9" id="KW-0564">Palmitate</keyword>
<dbReference type="NCBIfam" id="TIGR01845">
    <property type="entry name" value="outer_NodT"/>
    <property type="match status" value="1"/>
</dbReference>
<dbReference type="PANTHER" id="PTHR30203:SF20">
    <property type="entry name" value="MULTIDRUG RESISTANCE OUTER MEMBRANE PROTEIN MDTP-RELATED"/>
    <property type="match status" value="1"/>
</dbReference>
<dbReference type="GO" id="GO:0015562">
    <property type="term" value="F:efflux transmembrane transporter activity"/>
    <property type="evidence" value="ECO:0007669"/>
    <property type="project" value="InterPro"/>
</dbReference>
<proteinExistence type="inferred from homology"/>
<comment type="similarity">
    <text evidence="2 9">Belongs to the outer membrane factor (OMF) (TC 1.B.17) family.</text>
</comment>
<organism evidence="10 11">
    <name type="scientific">Sphingomonas aerolata</name>
    <dbReference type="NCBI Taxonomy" id="185951"/>
    <lineage>
        <taxon>Bacteria</taxon>
        <taxon>Pseudomonadati</taxon>
        <taxon>Pseudomonadota</taxon>
        <taxon>Alphaproteobacteria</taxon>
        <taxon>Sphingomonadales</taxon>
        <taxon>Sphingomonadaceae</taxon>
        <taxon>Sphingomonas</taxon>
    </lineage>
</organism>
<dbReference type="InterPro" id="IPR010131">
    <property type="entry name" value="MdtP/NodT-like"/>
</dbReference>
<evidence type="ECO:0000256" key="2">
    <source>
        <dbReference type="ARBA" id="ARBA00007613"/>
    </source>
</evidence>
<dbReference type="AlphaFoldDB" id="A0A2T4YP54"/>
<evidence type="ECO:0000313" key="10">
    <source>
        <dbReference type="EMBL" id="PTM45300.1"/>
    </source>
</evidence>
<keyword evidence="4 9" id="KW-0812">Transmembrane</keyword>
<evidence type="ECO:0000256" key="5">
    <source>
        <dbReference type="ARBA" id="ARBA00022729"/>
    </source>
</evidence>
<accession>A0A2T4YP54</accession>
<comment type="subcellular location">
    <subcellularLocation>
        <location evidence="9">Cell membrane</location>
        <topology evidence="9">Lipid-anchor</topology>
    </subcellularLocation>
    <subcellularLocation>
        <location evidence="1">Membrane</location>
    </subcellularLocation>
</comment>
<keyword evidence="5" id="KW-0732">Signal</keyword>
<dbReference type="Gene3D" id="2.20.200.10">
    <property type="entry name" value="Outer membrane efflux proteins (OEP)"/>
    <property type="match status" value="1"/>
</dbReference>
<evidence type="ECO:0000256" key="4">
    <source>
        <dbReference type="ARBA" id="ARBA00022692"/>
    </source>
</evidence>
<dbReference type="GO" id="GO:0005886">
    <property type="term" value="C:plasma membrane"/>
    <property type="evidence" value="ECO:0007669"/>
    <property type="project" value="UniProtKB-SubCell"/>
</dbReference>
<dbReference type="InterPro" id="IPR003423">
    <property type="entry name" value="OMP_efflux"/>
</dbReference>
<reference evidence="10 11" key="1">
    <citation type="submission" date="2018-04" db="EMBL/GenBank/DDBJ databases">
        <title>Genomic Encyclopedia of Type Strains, Phase III (KMG-III): the genomes of soil and plant-associated and newly described type strains.</title>
        <authorList>
            <person name="Whitman W."/>
        </authorList>
    </citation>
    <scope>NUCLEOTIDE SEQUENCE [LARGE SCALE GENOMIC DNA]</scope>
    <source>
        <strain evidence="10 11">NW12</strain>
    </source>
</reference>
<evidence type="ECO:0000256" key="3">
    <source>
        <dbReference type="ARBA" id="ARBA00022452"/>
    </source>
</evidence>
<evidence type="ECO:0000256" key="1">
    <source>
        <dbReference type="ARBA" id="ARBA00004370"/>
    </source>
</evidence>
<dbReference type="RefSeq" id="WP_107931503.1">
    <property type="nucleotide sequence ID" value="NZ_PZZN01000002.1"/>
</dbReference>
<evidence type="ECO:0000256" key="6">
    <source>
        <dbReference type="ARBA" id="ARBA00023136"/>
    </source>
</evidence>
<keyword evidence="6 9" id="KW-0472">Membrane</keyword>
<name>A0A2T4YP54_9SPHN</name>
<dbReference type="Pfam" id="PF02321">
    <property type="entry name" value="OEP"/>
    <property type="match status" value="2"/>
</dbReference>
<evidence type="ECO:0000256" key="7">
    <source>
        <dbReference type="ARBA" id="ARBA00023139"/>
    </source>
</evidence>